<feature type="chain" id="PRO_5037688521" description="Lipoprotein" evidence="2">
    <location>
        <begin position="28"/>
        <end position="173"/>
    </location>
</feature>
<evidence type="ECO:0000256" key="1">
    <source>
        <dbReference type="SAM" id="MobiDB-lite"/>
    </source>
</evidence>
<evidence type="ECO:0000313" key="4">
    <source>
        <dbReference type="Proteomes" id="UP000632289"/>
    </source>
</evidence>
<dbReference type="RefSeq" id="WP_191211356.1">
    <property type="nucleotide sequence ID" value="NZ_BAABKL010000009.1"/>
</dbReference>
<dbReference type="PROSITE" id="PS51257">
    <property type="entry name" value="PROKAR_LIPOPROTEIN"/>
    <property type="match status" value="1"/>
</dbReference>
<keyword evidence="4" id="KW-1185">Reference proteome</keyword>
<proteinExistence type="predicted"/>
<feature type="region of interest" description="Disordered" evidence="1">
    <location>
        <begin position="25"/>
        <end position="53"/>
    </location>
</feature>
<reference evidence="3" key="1">
    <citation type="submission" date="2020-09" db="EMBL/GenBank/DDBJ databases">
        <title>Secondary metabolite and genome analysis of marine Streptomyces chumphonensis KK1-2T.</title>
        <authorList>
            <person name="Phongsopitanun W."/>
            <person name="Kanchanasin P."/>
            <person name="Pittayakhajonwut P."/>
            <person name="Suwanborirux K."/>
            <person name="Tanasupawat S."/>
        </authorList>
    </citation>
    <scope>NUCLEOTIDE SEQUENCE</scope>
    <source>
        <strain evidence="3">KK1-2</strain>
    </source>
</reference>
<dbReference type="EMBL" id="JACXYU010000013">
    <property type="protein sequence ID" value="MBD3934071.1"/>
    <property type="molecule type" value="Genomic_DNA"/>
</dbReference>
<gene>
    <name evidence="3" type="ORF">IF129_21225</name>
</gene>
<evidence type="ECO:0008006" key="5">
    <source>
        <dbReference type="Google" id="ProtNLM"/>
    </source>
</evidence>
<sequence>MRTRARIASTFAAVAASALLMTGCGGGSDDDGGNSEPEPTASGSPEASPDAAGGEVDLDALQGGWITVAEADKPVILGVFEESITVSAETACTGTIDADASPMTMSLVCEGDGTEFTKGTVTGLTDGELTIEWASGEEYAFGRPPEIAETPELPDGFPSELPTELPDLPDTAS</sequence>
<evidence type="ECO:0000313" key="3">
    <source>
        <dbReference type="EMBL" id="MBD3934071.1"/>
    </source>
</evidence>
<feature type="region of interest" description="Disordered" evidence="1">
    <location>
        <begin position="144"/>
        <end position="173"/>
    </location>
</feature>
<keyword evidence="2" id="KW-0732">Signal</keyword>
<dbReference type="AlphaFoldDB" id="A0A927F4C1"/>
<feature type="signal peptide" evidence="2">
    <location>
        <begin position="1"/>
        <end position="27"/>
    </location>
</feature>
<name>A0A927F4C1_9ACTN</name>
<protein>
    <recommendedName>
        <fullName evidence="5">Lipoprotein</fullName>
    </recommendedName>
</protein>
<accession>A0A927F4C1</accession>
<organism evidence="3 4">
    <name type="scientific">Streptomyces chumphonensis</name>
    <dbReference type="NCBI Taxonomy" id="1214925"/>
    <lineage>
        <taxon>Bacteria</taxon>
        <taxon>Bacillati</taxon>
        <taxon>Actinomycetota</taxon>
        <taxon>Actinomycetes</taxon>
        <taxon>Kitasatosporales</taxon>
        <taxon>Streptomycetaceae</taxon>
        <taxon>Streptomyces</taxon>
    </lineage>
</organism>
<dbReference type="Proteomes" id="UP000632289">
    <property type="component" value="Unassembled WGS sequence"/>
</dbReference>
<evidence type="ECO:0000256" key="2">
    <source>
        <dbReference type="SAM" id="SignalP"/>
    </source>
</evidence>
<comment type="caution">
    <text evidence="3">The sequence shown here is derived from an EMBL/GenBank/DDBJ whole genome shotgun (WGS) entry which is preliminary data.</text>
</comment>